<dbReference type="PANTHER" id="PTHR46718">
    <property type="entry name" value="ASPARTATE-SEMIALDEHYDE DEHYDROGENASE"/>
    <property type="match status" value="1"/>
</dbReference>
<dbReference type="FunFam" id="3.30.360.10:FF:000016">
    <property type="entry name" value="Probable aspartate-semialdehyde dehydrogenase"/>
    <property type="match status" value="1"/>
</dbReference>
<evidence type="ECO:0000256" key="6">
    <source>
        <dbReference type="ARBA" id="ARBA00023167"/>
    </source>
</evidence>
<sequence>MIKIEKKIAVGILGATGSVGQKFIQLLSAHPWFEINELVASDRSAGKKYNEAVNWVQDTALPPAIADKTVLDSKASLKSRILFSALDAGIAETIEKQLAAKGHIVISNARNHRFHPQVPLLIPEVNPDHLQAIFTQHFGDGHIITNPNCSTTGLVLALKPLHQRFGVRKVQVVTMQALSGAGFPGVSSLQIMDNIIPHIKNEEAKMETEPLKLLGSWNGQEFVHASMLISASCNRVPVIDGHLESVSVELEKSAGADELIAAWEEFKALPQSLQLPSAPRQVIHYFTEPDFPQPRLHRNLEGGMAVSVGRLRPCPILDYKFHVLSHNTIRGAAGGAILNAELLLAQLGEKLGLL</sequence>
<dbReference type="PANTHER" id="PTHR46718:SF1">
    <property type="entry name" value="ASPARTATE-SEMIALDEHYDE DEHYDROGENASE"/>
    <property type="match status" value="1"/>
</dbReference>
<dbReference type="SMART" id="SM00859">
    <property type="entry name" value="Semialdhyde_dh"/>
    <property type="match status" value="1"/>
</dbReference>
<dbReference type="SUPFAM" id="SSF51735">
    <property type="entry name" value="NAD(P)-binding Rossmann-fold domains"/>
    <property type="match status" value="1"/>
</dbReference>
<reference evidence="10 11" key="1">
    <citation type="submission" date="2011-09" db="EMBL/GenBank/DDBJ databases">
        <title>The permanent draft genome of Caldithrix abyssi DSM 13497.</title>
        <authorList>
            <consortium name="US DOE Joint Genome Institute (JGI-PGF)"/>
            <person name="Lucas S."/>
            <person name="Han J."/>
            <person name="Lapidus A."/>
            <person name="Bruce D."/>
            <person name="Goodwin L."/>
            <person name="Pitluck S."/>
            <person name="Peters L."/>
            <person name="Kyrpides N."/>
            <person name="Mavromatis K."/>
            <person name="Ivanova N."/>
            <person name="Mikhailova N."/>
            <person name="Chertkov O."/>
            <person name="Detter J.C."/>
            <person name="Tapia R."/>
            <person name="Han C."/>
            <person name="Land M."/>
            <person name="Hauser L."/>
            <person name="Markowitz V."/>
            <person name="Cheng J.-F."/>
            <person name="Hugenholtz P."/>
            <person name="Woyke T."/>
            <person name="Wu D."/>
            <person name="Spring S."/>
            <person name="Brambilla E."/>
            <person name="Klenk H.-P."/>
            <person name="Eisen J.A."/>
        </authorList>
    </citation>
    <scope>NUCLEOTIDE SEQUENCE [LARGE SCALE GENOMIC DNA]</scope>
    <source>
        <strain evidence="10 11">DSM 13497</strain>
    </source>
</reference>
<dbReference type="SUPFAM" id="SSF55347">
    <property type="entry name" value="Glyceraldehyde-3-phosphate dehydrogenase-like, C-terminal domain"/>
    <property type="match status" value="1"/>
</dbReference>
<dbReference type="GO" id="GO:0051287">
    <property type="term" value="F:NAD binding"/>
    <property type="evidence" value="ECO:0007669"/>
    <property type="project" value="InterPro"/>
</dbReference>
<dbReference type="OrthoDB" id="9805684at2"/>
<proteinExistence type="inferred from homology"/>
<keyword evidence="3" id="KW-0791">Threonine biosynthesis</keyword>
<dbReference type="Gene3D" id="3.30.360.10">
    <property type="entry name" value="Dihydrodipicolinate Reductase, domain 2"/>
    <property type="match status" value="1"/>
</dbReference>
<feature type="active site" description="Proton acceptor" evidence="7">
    <location>
        <position position="242"/>
    </location>
</feature>
<dbReference type="GO" id="GO:0004073">
    <property type="term" value="F:aspartate-semialdehyde dehydrogenase activity"/>
    <property type="evidence" value="ECO:0007669"/>
    <property type="project" value="TreeGrafter"/>
</dbReference>
<dbReference type="PIRSF" id="PIRSF000148">
    <property type="entry name" value="ASA_dh"/>
    <property type="match status" value="1"/>
</dbReference>
<keyword evidence="4" id="KW-0521">NADP</keyword>
<feature type="domain" description="Semialdehyde dehydrogenase NAD-binding" evidence="8">
    <location>
        <begin position="9"/>
        <end position="133"/>
    </location>
</feature>
<dbReference type="GO" id="GO:0009088">
    <property type="term" value="P:threonine biosynthetic process"/>
    <property type="evidence" value="ECO:0007669"/>
    <property type="project" value="UniProtKB-KW"/>
</dbReference>
<dbReference type="Gene3D" id="3.40.50.720">
    <property type="entry name" value="NAD(P)-binding Rossmann-like Domain"/>
    <property type="match status" value="1"/>
</dbReference>
<organism evidence="10 11">
    <name type="scientific">Caldithrix abyssi DSM 13497</name>
    <dbReference type="NCBI Taxonomy" id="880073"/>
    <lineage>
        <taxon>Bacteria</taxon>
        <taxon>Pseudomonadati</taxon>
        <taxon>Calditrichota</taxon>
        <taxon>Calditrichia</taxon>
        <taxon>Calditrichales</taxon>
        <taxon>Calditrichaceae</taxon>
        <taxon>Caldithrix</taxon>
    </lineage>
</organism>
<dbReference type="InterPro" id="IPR051823">
    <property type="entry name" value="ASADH-related"/>
</dbReference>
<keyword evidence="2" id="KW-0028">Amino-acid biosynthesis</keyword>
<keyword evidence="5" id="KW-0560">Oxidoreductase</keyword>
<evidence type="ECO:0000313" key="10">
    <source>
        <dbReference type="EMBL" id="EHO42463.1"/>
    </source>
</evidence>
<dbReference type="KEGG" id="caby:Cabys_1708"/>
<dbReference type="EMBL" id="CM001402">
    <property type="protein sequence ID" value="EHO42463.1"/>
    <property type="molecule type" value="Genomic_DNA"/>
</dbReference>
<dbReference type="Pfam" id="PF02774">
    <property type="entry name" value="Semialdhyde_dhC"/>
    <property type="match status" value="1"/>
</dbReference>
<keyword evidence="6" id="KW-0486">Methionine biosynthesis</keyword>
<evidence type="ECO:0000313" key="12">
    <source>
        <dbReference type="Proteomes" id="UP000183868"/>
    </source>
</evidence>
<evidence type="ECO:0000256" key="2">
    <source>
        <dbReference type="ARBA" id="ARBA00022605"/>
    </source>
</evidence>
<dbReference type="PaxDb" id="880073-Calab_2856"/>
<evidence type="ECO:0000259" key="8">
    <source>
        <dbReference type="SMART" id="SM00859"/>
    </source>
</evidence>
<dbReference type="CDD" id="cd02315">
    <property type="entry name" value="ScASADH_like_N"/>
    <property type="match status" value="1"/>
</dbReference>
<evidence type="ECO:0000256" key="1">
    <source>
        <dbReference type="ARBA" id="ARBA00010584"/>
    </source>
</evidence>
<dbReference type="InterPro" id="IPR036291">
    <property type="entry name" value="NAD(P)-bd_dom_sf"/>
</dbReference>
<dbReference type="InParanoid" id="H1XRX0"/>
<dbReference type="eggNOG" id="COG0136">
    <property type="taxonomic scope" value="Bacteria"/>
</dbReference>
<gene>
    <name evidence="9" type="ORF">Cabys_1708</name>
    <name evidence="10" type="ORF">Calab_2856</name>
</gene>
<dbReference type="Proteomes" id="UP000004671">
    <property type="component" value="Chromosome"/>
</dbReference>
<evidence type="ECO:0000313" key="9">
    <source>
        <dbReference type="EMBL" id="APF18457.1"/>
    </source>
</evidence>
<dbReference type="GO" id="GO:0009086">
    <property type="term" value="P:methionine biosynthetic process"/>
    <property type="evidence" value="ECO:0007669"/>
    <property type="project" value="UniProtKB-KW"/>
</dbReference>
<reference evidence="9 12" key="2">
    <citation type="submission" date="2016-11" db="EMBL/GenBank/DDBJ databases">
        <title>Genomic analysis of Caldithrix abyssi and proposal of a novel bacterial phylum Caldithrichaeota.</title>
        <authorList>
            <person name="Kublanov I."/>
            <person name="Sigalova O."/>
            <person name="Gavrilov S."/>
            <person name="Lebedinsky A."/>
            <person name="Ivanova N."/>
            <person name="Daum C."/>
            <person name="Reddy T."/>
            <person name="Klenk H.P."/>
            <person name="Goker M."/>
            <person name="Reva O."/>
            <person name="Miroshnichenko M."/>
            <person name="Kyprides N."/>
            <person name="Woyke T."/>
            <person name="Gelfand M."/>
        </authorList>
    </citation>
    <scope>NUCLEOTIDE SEQUENCE [LARGE SCALE GENOMIC DNA]</scope>
    <source>
        <strain evidence="9 12">LF13</strain>
    </source>
</reference>
<evidence type="ECO:0000256" key="3">
    <source>
        <dbReference type="ARBA" id="ARBA00022697"/>
    </source>
</evidence>
<dbReference type="FunCoup" id="H1XRX0">
    <property type="interactions" value="479"/>
</dbReference>
<dbReference type="InterPro" id="IPR005676">
    <property type="entry name" value="Asp_semi-ald_DH_pep-lack"/>
</dbReference>
<dbReference type="AlphaFoldDB" id="H1XRX0"/>
<feature type="active site" description="Acyl-thioester intermediate" evidence="7">
    <location>
        <position position="149"/>
    </location>
</feature>
<accession>H1XRX0</accession>
<protein>
    <submittedName>
        <fullName evidence="9 10">Aspartate-semialdehyde dehydrogenase</fullName>
    </submittedName>
</protein>
<dbReference type="CDD" id="cd18130">
    <property type="entry name" value="ASADH_C_arch_fung_like"/>
    <property type="match status" value="1"/>
</dbReference>
<dbReference type="STRING" id="880073.Cabys_1708"/>
<dbReference type="NCBIfam" id="NF006416">
    <property type="entry name" value="PRK08664.1"/>
    <property type="match status" value="1"/>
</dbReference>
<comment type="similarity">
    <text evidence="1">Belongs to the aspartate-semialdehyde dehydrogenase family.</text>
</comment>
<keyword evidence="11" id="KW-1185">Reference proteome</keyword>
<dbReference type="RefSeq" id="WP_006929804.1">
    <property type="nucleotide sequence ID" value="NZ_CM001402.1"/>
</dbReference>
<dbReference type="InterPro" id="IPR000534">
    <property type="entry name" value="Semialdehyde_DH_NAD-bd"/>
</dbReference>
<dbReference type="GO" id="GO:0046983">
    <property type="term" value="F:protein dimerization activity"/>
    <property type="evidence" value="ECO:0007669"/>
    <property type="project" value="InterPro"/>
</dbReference>
<dbReference type="EMBL" id="CP018099">
    <property type="protein sequence ID" value="APF18457.1"/>
    <property type="molecule type" value="Genomic_DNA"/>
</dbReference>
<dbReference type="Pfam" id="PF01118">
    <property type="entry name" value="Semialdhyde_dh"/>
    <property type="match status" value="1"/>
</dbReference>
<dbReference type="InterPro" id="IPR012280">
    <property type="entry name" value="Semialdhyde_DH_dimer_dom"/>
</dbReference>
<evidence type="ECO:0000256" key="7">
    <source>
        <dbReference type="PIRSR" id="PIRSR000148-1"/>
    </source>
</evidence>
<evidence type="ECO:0000256" key="5">
    <source>
        <dbReference type="ARBA" id="ARBA00023002"/>
    </source>
</evidence>
<dbReference type="HOGENOM" id="CLU_049966_1_0_0"/>
<dbReference type="NCBIfam" id="TIGR00978">
    <property type="entry name" value="asd_EA"/>
    <property type="match status" value="1"/>
</dbReference>
<evidence type="ECO:0000256" key="4">
    <source>
        <dbReference type="ARBA" id="ARBA00022857"/>
    </source>
</evidence>
<dbReference type="GO" id="GO:0050661">
    <property type="term" value="F:NADP binding"/>
    <property type="evidence" value="ECO:0007669"/>
    <property type="project" value="InterPro"/>
</dbReference>
<dbReference type="Proteomes" id="UP000183868">
    <property type="component" value="Chromosome"/>
</dbReference>
<evidence type="ECO:0000313" key="11">
    <source>
        <dbReference type="Proteomes" id="UP000004671"/>
    </source>
</evidence>
<name>H1XRX0_CALAY</name>